<reference evidence="2" key="1">
    <citation type="journal article" date="2019" name="Int. J. Syst. Evol. Microbiol.">
        <title>The Global Catalogue of Microorganisms (GCM) 10K type strain sequencing project: providing services to taxonomists for standard genome sequencing and annotation.</title>
        <authorList>
            <consortium name="The Broad Institute Genomics Platform"/>
            <consortium name="The Broad Institute Genome Sequencing Center for Infectious Disease"/>
            <person name="Wu L."/>
            <person name="Ma J."/>
        </authorList>
    </citation>
    <scope>NUCLEOTIDE SEQUENCE [LARGE SCALE GENOMIC DNA]</scope>
    <source>
        <strain evidence="2">JCM 16114</strain>
    </source>
</reference>
<sequence>MAGSAMFTIVLSRPTMNRLMQQMARTSIRRRGLRAGAVAAGAVAELVIGI</sequence>
<keyword evidence="2" id="KW-1185">Reference proteome</keyword>
<evidence type="ECO:0000313" key="2">
    <source>
        <dbReference type="Proteomes" id="UP001499843"/>
    </source>
</evidence>
<comment type="caution">
    <text evidence="1">The sequence shown here is derived from an EMBL/GenBank/DDBJ whole genome shotgun (WGS) entry which is preliminary data.</text>
</comment>
<evidence type="ECO:0000313" key="1">
    <source>
        <dbReference type="EMBL" id="GAA2208102.1"/>
    </source>
</evidence>
<gene>
    <name evidence="1" type="ORF">GCM10009850_035600</name>
</gene>
<dbReference type="EMBL" id="BAAAQX010000008">
    <property type="protein sequence ID" value="GAA2208102.1"/>
    <property type="molecule type" value="Genomic_DNA"/>
</dbReference>
<name>A0ABP5P8P2_9ACTN</name>
<dbReference type="Proteomes" id="UP001499843">
    <property type="component" value="Unassembled WGS sequence"/>
</dbReference>
<accession>A0ABP5P8P2</accession>
<proteinExistence type="predicted"/>
<protein>
    <submittedName>
        <fullName evidence="1">Uncharacterized protein</fullName>
    </submittedName>
</protein>
<organism evidence="1 2">
    <name type="scientific">Nonomuraea monospora</name>
    <dbReference type="NCBI Taxonomy" id="568818"/>
    <lineage>
        <taxon>Bacteria</taxon>
        <taxon>Bacillati</taxon>
        <taxon>Actinomycetota</taxon>
        <taxon>Actinomycetes</taxon>
        <taxon>Streptosporangiales</taxon>
        <taxon>Streptosporangiaceae</taxon>
        <taxon>Nonomuraea</taxon>
    </lineage>
</organism>